<feature type="transmembrane region" description="Helical" evidence="7">
    <location>
        <begin position="389"/>
        <end position="409"/>
    </location>
</feature>
<keyword evidence="5 7" id="KW-1133">Transmembrane helix</keyword>
<keyword evidence="6 7" id="KW-0472">Membrane</keyword>
<accession>A0AA97H1D3</accession>
<evidence type="ECO:0000256" key="5">
    <source>
        <dbReference type="ARBA" id="ARBA00022989"/>
    </source>
</evidence>
<gene>
    <name evidence="8" type="ORF">PXC00_10020</name>
</gene>
<evidence type="ECO:0000256" key="2">
    <source>
        <dbReference type="ARBA" id="ARBA00022448"/>
    </source>
</evidence>
<evidence type="ECO:0000256" key="1">
    <source>
        <dbReference type="ARBA" id="ARBA00004651"/>
    </source>
</evidence>
<evidence type="ECO:0000313" key="8">
    <source>
        <dbReference type="EMBL" id="WOC31545.1"/>
    </source>
</evidence>
<dbReference type="InterPro" id="IPR048279">
    <property type="entry name" value="MdtK-like"/>
</dbReference>
<organism evidence="8 9">
    <name type="scientific">Caproicibacterium argilliputei</name>
    <dbReference type="NCBI Taxonomy" id="3030016"/>
    <lineage>
        <taxon>Bacteria</taxon>
        <taxon>Bacillati</taxon>
        <taxon>Bacillota</taxon>
        <taxon>Clostridia</taxon>
        <taxon>Eubacteriales</taxon>
        <taxon>Oscillospiraceae</taxon>
        <taxon>Caproicibacterium</taxon>
    </lineage>
</organism>
<feature type="transmembrane region" description="Helical" evidence="7">
    <location>
        <begin position="142"/>
        <end position="163"/>
    </location>
</feature>
<reference evidence="8" key="2">
    <citation type="submission" date="2024-06" db="EMBL/GenBank/DDBJ databases">
        <title>Caproicibacterium argilliputei sp. nov, a novel caproic acid producing anaerobic bacterium isolated from pit mud.</title>
        <authorList>
            <person name="Xia S."/>
        </authorList>
    </citation>
    <scope>NUCLEOTIDE SEQUENCE</scope>
    <source>
        <strain evidence="8">ZCY20-5</strain>
    </source>
</reference>
<name>A0AA97H1D3_9FIRM</name>
<evidence type="ECO:0000256" key="3">
    <source>
        <dbReference type="ARBA" id="ARBA00022475"/>
    </source>
</evidence>
<feature type="transmembrane region" description="Helical" evidence="7">
    <location>
        <begin position="286"/>
        <end position="307"/>
    </location>
</feature>
<feature type="transmembrane region" description="Helical" evidence="7">
    <location>
        <begin position="357"/>
        <end position="377"/>
    </location>
</feature>
<protein>
    <submittedName>
        <fullName evidence="8">MATE family efflux transporter</fullName>
    </submittedName>
</protein>
<dbReference type="NCBIfam" id="TIGR00797">
    <property type="entry name" value="matE"/>
    <property type="match status" value="1"/>
</dbReference>
<dbReference type="GO" id="GO:0015297">
    <property type="term" value="F:antiporter activity"/>
    <property type="evidence" value="ECO:0007669"/>
    <property type="project" value="InterPro"/>
</dbReference>
<dbReference type="PIRSF" id="PIRSF006603">
    <property type="entry name" value="DinF"/>
    <property type="match status" value="1"/>
</dbReference>
<feature type="transmembrane region" description="Helical" evidence="7">
    <location>
        <begin position="170"/>
        <end position="191"/>
    </location>
</feature>
<feature type="transmembrane region" description="Helical" evidence="7">
    <location>
        <begin position="421"/>
        <end position="439"/>
    </location>
</feature>
<dbReference type="InterPro" id="IPR002528">
    <property type="entry name" value="MATE_fam"/>
</dbReference>
<dbReference type="GO" id="GO:0005886">
    <property type="term" value="C:plasma membrane"/>
    <property type="evidence" value="ECO:0007669"/>
    <property type="project" value="UniProtKB-SubCell"/>
</dbReference>
<dbReference type="EMBL" id="CP135996">
    <property type="protein sequence ID" value="WOC31545.1"/>
    <property type="molecule type" value="Genomic_DNA"/>
</dbReference>
<dbReference type="InterPro" id="IPR052031">
    <property type="entry name" value="Membrane_Transporter-Flippase"/>
</dbReference>
<dbReference type="PANTHER" id="PTHR43549:SF3">
    <property type="entry name" value="MULTIDRUG RESISTANCE PROTEIN YPNP-RELATED"/>
    <property type="match status" value="1"/>
</dbReference>
<dbReference type="GO" id="GO:0042910">
    <property type="term" value="F:xenobiotic transmembrane transporter activity"/>
    <property type="evidence" value="ECO:0007669"/>
    <property type="project" value="InterPro"/>
</dbReference>
<dbReference type="PANTHER" id="PTHR43549">
    <property type="entry name" value="MULTIDRUG RESISTANCE PROTEIN YPNP-RELATED"/>
    <property type="match status" value="1"/>
</dbReference>
<reference evidence="8" key="1">
    <citation type="submission" date="2023-09" db="EMBL/GenBank/DDBJ databases">
        <authorList>
            <person name="Zeng C."/>
        </authorList>
    </citation>
    <scope>NUCLEOTIDE SEQUENCE</scope>
    <source>
        <strain evidence="8">ZCY20-5</strain>
    </source>
</reference>
<evidence type="ECO:0000256" key="6">
    <source>
        <dbReference type="ARBA" id="ARBA00023136"/>
    </source>
</evidence>
<keyword evidence="3" id="KW-1003">Cell membrane</keyword>
<dbReference type="Proteomes" id="UP001300604">
    <property type="component" value="Chromosome"/>
</dbReference>
<feature type="transmembrane region" description="Helical" evidence="7">
    <location>
        <begin position="260"/>
        <end position="280"/>
    </location>
</feature>
<evidence type="ECO:0000313" key="9">
    <source>
        <dbReference type="Proteomes" id="UP001300604"/>
    </source>
</evidence>
<evidence type="ECO:0000256" key="4">
    <source>
        <dbReference type="ARBA" id="ARBA00022692"/>
    </source>
</evidence>
<feature type="transmembrane region" description="Helical" evidence="7">
    <location>
        <begin position="319"/>
        <end position="337"/>
    </location>
</feature>
<dbReference type="RefSeq" id="WP_275846422.1">
    <property type="nucleotide sequence ID" value="NZ_CP135996.1"/>
</dbReference>
<evidence type="ECO:0000256" key="7">
    <source>
        <dbReference type="SAM" id="Phobius"/>
    </source>
</evidence>
<dbReference type="AlphaFoldDB" id="A0AA97H1D3"/>
<keyword evidence="4 7" id="KW-0812">Transmembrane</keyword>
<keyword evidence="2" id="KW-0813">Transport</keyword>
<feature type="transmembrane region" description="Helical" evidence="7">
    <location>
        <begin position="56"/>
        <end position="81"/>
    </location>
</feature>
<dbReference type="CDD" id="cd13138">
    <property type="entry name" value="MATE_yoeA_like"/>
    <property type="match status" value="1"/>
</dbReference>
<feature type="transmembrane region" description="Helical" evidence="7">
    <location>
        <begin position="20"/>
        <end position="36"/>
    </location>
</feature>
<feature type="transmembrane region" description="Helical" evidence="7">
    <location>
        <begin position="101"/>
        <end position="122"/>
    </location>
</feature>
<dbReference type="Pfam" id="PF01554">
    <property type="entry name" value="MatE"/>
    <property type="match status" value="2"/>
</dbReference>
<comment type="subcellular location">
    <subcellularLocation>
        <location evidence="1">Cell membrane</location>
        <topology evidence="1">Multi-pass membrane protein</topology>
    </subcellularLocation>
</comment>
<keyword evidence="9" id="KW-1185">Reference proteome</keyword>
<sequence length="463" mass="49706">MKQTCSANAMLKGSIAQQMLLFFLPIWFGTFFQQLYNTADALIVGNFVGTKALAAVGATGSFVQLLVGFFVGLCSGASVVISQSYGADQLELVSRQVHTALALALLGGAVLTVLGLLTARAAVVAMGTPADILDQAVLYLRIYFLGMIPQMIYNMGASILRAVGDSKRPLYFLMLASVLNIVLDLILVPIFHLGVAGTAIATVLSQTASALLTLRCLAGENVPWTLRRSRITLDKEILKSICRIGLPAALQSSLYSVSNILIQSGINGFGTIAVAAWSVYGKIDFLFWMTISSLGISVTTFAGQNFGAGLYRRVKKGTLVALGLAVGITLAISGVLYPSSALLFRLFSHDTAVVEQGVQMMHFLVPVYMTYICIEIFSGTLRGCGDVAVPTAITCFGVCGLRIVWLVAALPLWHTVEAVEFSYPISWVLSSLLFVLYYWKGGWLKRRIAAREAAAAAKEEPQT</sequence>
<dbReference type="KEGG" id="carl:PXC00_10020"/>
<proteinExistence type="predicted"/>